<evidence type="ECO:0000313" key="4">
    <source>
        <dbReference type="EMBL" id="SHH86380.1"/>
    </source>
</evidence>
<proteinExistence type="inferred from homology"/>
<dbReference type="SUPFAM" id="SSF51556">
    <property type="entry name" value="Metallo-dependent hydrolases"/>
    <property type="match status" value="1"/>
</dbReference>
<name>A0A1M5WG00_9BRAD</name>
<dbReference type="RefSeq" id="WP_079604928.1">
    <property type="nucleotide sequence ID" value="NZ_LT670817.1"/>
</dbReference>
<dbReference type="InterPro" id="IPR011059">
    <property type="entry name" value="Metal-dep_hydrolase_composite"/>
</dbReference>
<dbReference type="OrthoDB" id="9796020at2"/>
<dbReference type="GO" id="GO:0016810">
    <property type="term" value="F:hydrolase activity, acting on carbon-nitrogen (but not peptide) bonds"/>
    <property type="evidence" value="ECO:0007669"/>
    <property type="project" value="InterPro"/>
</dbReference>
<dbReference type="InterPro" id="IPR032466">
    <property type="entry name" value="Metal_Hydrolase"/>
</dbReference>
<dbReference type="Gene3D" id="3.20.20.140">
    <property type="entry name" value="Metal-dependent hydrolases"/>
    <property type="match status" value="1"/>
</dbReference>
<evidence type="ECO:0000256" key="2">
    <source>
        <dbReference type="ARBA" id="ARBA00022801"/>
    </source>
</evidence>
<organism evidence="4 5">
    <name type="scientific">Bradyrhizobium erythrophlei</name>
    <dbReference type="NCBI Taxonomy" id="1437360"/>
    <lineage>
        <taxon>Bacteria</taxon>
        <taxon>Pseudomonadati</taxon>
        <taxon>Pseudomonadota</taxon>
        <taxon>Alphaproteobacteria</taxon>
        <taxon>Hyphomicrobiales</taxon>
        <taxon>Nitrobacteraceae</taxon>
        <taxon>Bradyrhizobium</taxon>
    </lineage>
</organism>
<evidence type="ECO:0000259" key="3">
    <source>
        <dbReference type="Pfam" id="PF01979"/>
    </source>
</evidence>
<sequence>MNMQSEQRTLFKGGIVVTMDKQTPNLPQGDVLVEGERIAAVGTDIQADGAAIVDATDCIVMPGLIDAHHHAWLGVMRRLMPDVDDLFAYFDLVAETLGVHYRPIDMYVSTKLTAVASLDAGVTTIIDACHNSRSPEHTDAALDALDMTGIRALHMVGAATDKMASAAHLPKDIERLALNWNHDDGLVRVGLFGQLKLDWWKVARSLDMRILTEFIGDLAKLGPEFAEKGVLGTHNIFNHCTRMPDENWRLFADAGVNVTVNPRSDALFGFDDDRFAYQQAIDHGLAPAIGIDLDTAFGSDMFGEMHALFGQQRSAMRYRKFRGEKDVPAPISVKAVLEAATVNGARAAGLQTAIGSLTPAKQADIIMVRTDGVGAFPVTNAIGTIVQAAARSDVDTVMVAGAIRKRAGRLVDVDLAKLTANAIASRDHLLEMSGYRPDLFGAPAAATAAA</sequence>
<dbReference type="Pfam" id="PF01979">
    <property type="entry name" value="Amidohydro_1"/>
    <property type="match status" value="2"/>
</dbReference>
<dbReference type="SUPFAM" id="SSF51338">
    <property type="entry name" value="Composite domain of metallo-dependent hydrolases"/>
    <property type="match status" value="1"/>
</dbReference>
<dbReference type="Proteomes" id="UP000189796">
    <property type="component" value="Chromosome I"/>
</dbReference>
<keyword evidence="2" id="KW-0378">Hydrolase</keyword>
<accession>A0A1M5WG00</accession>
<feature type="domain" description="Amidohydrolase-related" evidence="3">
    <location>
        <begin position="59"/>
        <end position="186"/>
    </location>
</feature>
<comment type="similarity">
    <text evidence="1">Belongs to the metallo-dependent hydrolases superfamily. ATZ/TRZ family.</text>
</comment>
<dbReference type="PANTHER" id="PTHR43794">
    <property type="entry name" value="AMINOHYDROLASE SSNA-RELATED"/>
    <property type="match status" value="1"/>
</dbReference>
<dbReference type="EMBL" id="LT670817">
    <property type="protein sequence ID" value="SHH86380.1"/>
    <property type="molecule type" value="Genomic_DNA"/>
</dbReference>
<protein>
    <submittedName>
        <fullName evidence="4">Cytosine/adenosine deaminase</fullName>
    </submittedName>
</protein>
<dbReference type="InterPro" id="IPR050287">
    <property type="entry name" value="MTA/SAH_deaminase"/>
</dbReference>
<dbReference type="Gene3D" id="2.30.40.10">
    <property type="entry name" value="Urease, subunit C, domain 1"/>
    <property type="match status" value="1"/>
</dbReference>
<evidence type="ECO:0000256" key="1">
    <source>
        <dbReference type="ARBA" id="ARBA00006745"/>
    </source>
</evidence>
<dbReference type="AlphaFoldDB" id="A0A1M5WG00"/>
<feature type="domain" description="Amidohydrolase-related" evidence="3">
    <location>
        <begin position="224"/>
        <end position="402"/>
    </location>
</feature>
<evidence type="ECO:0000313" key="5">
    <source>
        <dbReference type="Proteomes" id="UP000189796"/>
    </source>
</evidence>
<dbReference type="InterPro" id="IPR006680">
    <property type="entry name" value="Amidohydro-rel"/>
</dbReference>
<dbReference type="PANTHER" id="PTHR43794:SF11">
    <property type="entry name" value="AMIDOHYDROLASE-RELATED DOMAIN-CONTAINING PROTEIN"/>
    <property type="match status" value="1"/>
</dbReference>
<gene>
    <name evidence="4" type="ORF">SAMN05443248_6554</name>
</gene>
<reference evidence="4 5" key="1">
    <citation type="submission" date="2016-11" db="EMBL/GenBank/DDBJ databases">
        <authorList>
            <person name="Jaros S."/>
            <person name="Januszkiewicz K."/>
            <person name="Wedrychowicz H."/>
        </authorList>
    </citation>
    <scope>NUCLEOTIDE SEQUENCE [LARGE SCALE GENOMIC DNA]</scope>
    <source>
        <strain evidence="4 5">GAS138</strain>
    </source>
</reference>